<accession>A0A9W9YVF8</accession>
<dbReference type="Proteomes" id="UP001163046">
    <property type="component" value="Unassembled WGS sequence"/>
</dbReference>
<comment type="caution">
    <text evidence="1">The sequence shown here is derived from an EMBL/GenBank/DDBJ whole genome shotgun (WGS) entry which is preliminary data.</text>
</comment>
<dbReference type="OrthoDB" id="5570127at2759"/>
<protein>
    <submittedName>
        <fullName evidence="1">Uncharacterized protein</fullName>
    </submittedName>
</protein>
<gene>
    <name evidence="1" type="ORF">OS493_033811</name>
</gene>
<reference evidence="1" key="1">
    <citation type="submission" date="2023-01" db="EMBL/GenBank/DDBJ databases">
        <title>Genome assembly of the deep-sea coral Lophelia pertusa.</title>
        <authorList>
            <person name="Herrera S."/>
            <person name="Cordes E."/>
        </authorList>
    </citation>
    <scope>NUCLEOTIDE SEQUENCE</scope>
    <source>
        <strain evidence="1">USNM1676648</strain>
        <tissue evidence="1">Polyp</tissue>
    </source>
</reference>
<dbReference type="AlphaFoldDB" id="A0A9W9YVF8"/>
<dbReference type="Pfam" id="PF20206">
    <property type="entry name" value="Tra1_ring"/>
    <property type="match status" value="1"/>
</dbReference>
<dbReference type="EMBL" id="MU826871">
    <property type="protein sequence ID" value="KAJ7370186.1"/>
    <property type="molecule type" value="Genomic_DNA"/>
</dbReference>
<sequence>MDDCIDPHLFYCIFLSFRTGNPPIVNKTAVPPCADEPSKKVFEQAITGALLSGTIKELKSEAAGPCPIKPQTRNRRGIDIHAMVDAIAAVMAMEDKEFYKVGELAVAVMIETATAITGDPYKAARLPLFEYLSEKLCGCCYERAWFAKNGGCTAINFLMRRMPLQWVIEHQLSFH</sequence>
<keyword evidence="2" id="KW-1185">Reference proteome</keyword>
<evidence type="ECO:0000313" key="2">
    <source>
        <dbReference type="Proteomes" id="UP001163046"/>
    </source>
</evidence>
<evidence type="ECO:0000313" key="1">
    <source>
        <dbReference type="EMBL" id="KAJ7370186.1"/>
    </source>
</evidence>
<name>A0A9W9YVF8_9CNID</name>
<organism evidence="1 2">
    <name type="scientific">Desmophyllum pertusum</name>
    <dbReference type="NCBI Taxonomy" id="174260"/>
    <lineage>
        <taxon>Eukaryota</taxon>
        <taxon>Metazoa</taxon>
        <taxon>Cnidaria</taxon>
        <taxon>Anthozoa</taxon>
        <taxon>Hexacorallia</taxon>
        <taxon>Scleractinia</taxon>
        <taxon>Caryophylliina</taxon>
        <taxon>Caryophylliidae</taxon>
        <taxon>Desmophyllum</taxon>
    </lineage>
</organism>
<dbReference type="InterPro" id="IPR046805">
    <property type="entry name" value="Tra1_ring"/>
</dbReference>
<proteinExistence type="predicted"/>